<dbReference type="EMBL" id="CP099419">
    <property type="protein sequence ID" value="USW49890.1"/>
    <property type="molecule type" value="Genomic_DNA"/>
</dbReference>
<feature type="region of interest" description="Disordered" evidence="1">
    <location>
        <begin position="216"/>
        <end position="268"/>
    </location>
</feature>
<sequence length="268" mass="29719">MLRRSARHQAASYDANGRDYLAGQLTMTRPGLEAWLFSPSVHQHLLLWYNLCVLGRRRYNEAAGWINFGEGGYFYDEQGLEGNLLLLCLGEGNIEKGTSSTTLFADATTNTNQWPAEQLWARAAWRVVQYNSGPGQIFEQAVFQHPAAAYALAIDVLCIAFHSIAYRQQESVWHELIGASITSSTTTTAIELDQSDETQDDEMASRIEVDAVSLSDSDSTCEGADSDFVAPKTPDRLGDSRLATPNAPRKSSHQANRDARVRNWVDTL</sequence>
<dbReference type="AlphaFoldDB" id="A0A9Q9EGE2"/>
<gene>
    <name evidence="2" type="ORF">Slin15195_G032090</name>
</gene>
<accession>A0A9Q9EGE2</accession>
<evidence type="ECO:0000256" key="1">
    <source>
        <dbReference type="SAM" id="MobiDB-lite"/>
    </source>
</evidence>
<protein>
    <submittedName>
        <fullName evidence="2">Uncharacterized protein</fullName>
    </submittedName>
</protein>
<dbReference type="OrthoDB" id="3943993at2759"/>
<organism evidence="2 3">
    <name type="scientific">Septoria linicola</name>
    <dbReference type="NCBI Taxonomy" id="215465"/>
    <lineage>
        <taxon>Eukaryota</taxon>
        <taxon>Fungi</taxon>
        <taxon>Dikarya</taxon>
        <taxon>Ascomycota</taxon>
        <taxon>Pezizomycotina</taxon>
        <taxon>Dothideomycetes</taxon>
        <taxon>Dothideomycetidae</taxon>
        <taxon>Mycosphaerellales</taxon>
        <taxon>Mycosphaerellaceae</taxon>
        <taxon>Septoria</taxon>
    </lineage>
</organism>
<evidence type="ECO:0000313" key="2">
    <source>
        <dbReference type="EMBL" id="USW49890.1"/>
    </source>
</evidence>
<name>A0A9Q9EGE2_9PEZI</name>
<proteinExistence type="predicted"/>
<reference evidence="2" key="1">
    <citation type="submission" date="2022-06" db="EMBL/GenBank/DDBJ databases">
        <title>Complete genome sequences of two strains of the flax pathogen Septoria linicola.</title>
        <authorList>
            <person name="Lapalu N."/>
            <person name="Simon A."/>
            <person name="Demenou B."/>
            <person name="Paumier D."/>
            <person name="Guillot M.-P."/>
            <person name="Gout L."/>
            <person name="Valade R."/>
        </authorList>
    </citation>
    <scope>NUCLEOTIDE SEQUENCE</scope>
    <source>
        <strain evidence="2">SE15195</strain>
    </source>
</reference>
<dbReference type="Proteomes" id="UP001056384">
    <property type="component" value="Chromosome 2"/>
</dbReference>
<feature type="compositionally biased region" description="Basic and acidic residues" evidence="1">
    <location>
        <begin position="255"/>
        <end position="268"/>
    </location>
</feature>
<evidence type="ECO:0000313" key="3">
    <source>
        <dbReference type="Proteomes" id="UP001056384"/>
    </source>
</evidence>
<keyword evidence="3" id="KW-1185">Reference proteome</keyword>